<gene>
    <name evidence="3" type="ORF">ACFFX0_01800</name>
</gene>
<evidence type="ECO:0000256" key="2">
    <source>
        <dbReference type="SAM" id="Phobius"/>
    </source>
</evidence>
<name>A0ABV5FTJ7_9MICC</name>
<keyword evidence="2" id="KW-1133">Transmembrane helix</keyword>
<sequence>MPGRPSVNWLSMISGVLPMASVMLFRMLAKTVFLPETAGVGKPGDGSKTVLTSAYDRPMLSEGSTSHSE</sequence>
<feature type="region of interest" description="Disordered" evidence="1">
    <location>
        <begin position="38"/>
        <end position="69"/>
    </location>
</feature>
<organism evidence="3 4">
    <name type="scientific">Citricoccus parietis</name>
    <dbReference type="NCBI Taxonomy" id="592307"/>
    <lineage>
        <taxon>Bacteria</taxon>
        <taxon>Bacillati</taxon>
        <taxon>Actinomycetota</taxon>
        <taxon>Actinomycetes</taxon>
        <taxon>Micrococcales</taxon>
        <taxon>Micrococcaceae</taxon>
        <taxon>Citricoccus</taxon>
    </lineage>
</organism>
<feature type="transmembrane region" description="Helical" evidence="2">
    <location>
        <begin position="6"/>
        <end position="25"/>
    </location>
</feature>
<dbReference type="EMBL" id="JBHMFI010000001">
    <property type="protein sequence ID" value="MFB9069996.1"/>
    <property type="molecule type" value="Genomic_DNA"/>
</dbReference>
<keyword evidence="2" id="KW-0812">Transmembrane</keyword>
<evidence type="ECO:0000313" key="4">
    <source>
        <dbReference type="Proteomes" id="UP001589575"/>
    </source>
</evidence>
<protein>
    <submittedName>
        <fullName evidence="3">Uncharacterized protein</fullName>
    </submittedName>
</protein>
<accession>A0ABV5FTJ7</accession>
<evidence type="ECO:0000313" key="3">
    <source>
        <dbReference type="EMBL" id="MFB9069996.1"/>
    </source>
</evidence>
<dbReference type="Proteomes" id="UP001589575">
    <property type="component" value="Unassembled WGS sequence"/>
</dbReference>
<keyword evidence="2" id="KW-0472">Membrane</keyword>
<keyword evidence="4" id="KW-1185">Reference proteome</keyword>
<comment type="caution">
    <text evidence="3">The sequence shown here is derived from an EMBL/GenBank/DDBJ whole genome shotgun (WGS) entry which is preliminary data.</text>
</comment>
<proteinExistence type="predicted"/>
<evidence type="ECO:0000256" key="1">
    <source>
        <dbReference type="SAM" id="MobiDB-lite"/>
    </source>
</evidence>
<reference evidence="3 4" key="1">
    <citation type="submission" date="2024-09" db="EMBL/GenBank/DDBJ databases">
        <authorList>
            <person name="Sun Q."/>
            <person name="Mori K."/>
        </authorList>
    </citation>
    <scope>NUCLEOTIDE SEQUENCE [LARGE SCALE GENOMIC DNA]</scope>
    <source>
        <strain evidence="3 4">CCM 7609</strain>
    </source>
</reference>